<dbReference type="AlphaFoldDB" id="A0A382JTK4"/>
<dbReference type="InterPro" id="IPR001789">
    <property type="entry name" value="Sig_transdc_resp-reg_receiver"/>
</dbReference>
<organism evidence="3">
    <name type="scientific">marine metagenome</name>
    <dbReference type="NCBI Taxonomy" id="408172"/>
    <lineage>
        <taxon>unclassified sequences</taxon>
        <taxon>metagenomes</taxon>
        <taxon>ecological metagenomes</taxon>
    </lineage>
</organism>
<dbReference type="Gene3D" id="3.40.50.2300">
    <property type="match status" value="1"/>
</dbReference>
<dbReference type="EMBL" id="UINC01076550">
    <property type="protein sequence ID" value="SVC15824.1"/>
    <property type="molecule type" value="Genomic_DNA"/>
</dbReference>
<evidence type="ECO:0000259" key="2">
    <source>
        <dbReference type="PROSITE" id="PS50110"/>
    </source>
</evidence>
<name>A0A382JTK4_9ZZZZ</name>
<gene>
    <name evidence="3" type="ORF">METZ01_LOCUS268678</name>
</gene>
<dbReference type="PROSITE" id="PS50110">
    <property type="entry name" value="RESPONSE_REGULATORY"/>
    <property type="match status" value="1"/>
</dbReference>
<keyword evidence="1" id="KW-0472">Membrane</keyword>
<keyword evidence="1" id="KW-1133">Transmembrane helix</keyword>
<dbReference type="InterPro" id="IPR052048">
    <property type="entry name" value="ST_Response_Regulator"/>
</dbReference>
<proteinExistence type="predicted"/>
<evidence type="ECO:0000256" key="1">
    <source>
        <dbReference type="SAM" id="Phobius"/>
    </source>
</evidence>
<dbReference type="PANTHER" id="PTHR43228">
    <property type="entry name" value="TWO-COMPONENT RESPONSE REGULATOR"/>
    <property type="match status" value="1"/>
</dbReference>
<protein>
    <recommendedName>
        <fullName evidence="2">Response regulatory domain-containing protein</fullName>
    </recommendedName>
</protein>
<dbReference type="InterPro" id="IPR011006">
    <property type="entry name" value="CheY-like_superfamily"/>
</dbReference>
<sequence>MASRNTPNALIVIGNPITASRIQSILKQRGWSAELCMDGDQAVDEYVRLKPSLVFIGLDLPTMDGHVAALEMRESDPTARIVFVTSRTRRRKAGDAAFSAGAVAVLTTPLTQFDFDENWNAINGPIPEAPGLADLDELYPELEDKQLEIPKPPLDGLPPIPAPAANATEVEDRGVLLPFIIGLLLLAAIGTGTAYYLGYIEV</sequence>
<accession>A0A382JTK4</accession>
<feature type="transmembrane region" description="Helical" evidence="1">
    <location>
        <begin position="175"/>
        <end position="197"/>
    </location>
</feature>
<feature type="domain" description="Response regulatory" evidence="2">
    <location>
        <begin position="8"/>
        <end position="123"/>
    </location>
</feature>
<dbReference type="Pfam" id="PF00072">
    <property type="entry name" value="Response_reg"/>
    <property type="match status" value="1"/>
</dbReference>
<dbReference type="SMART" id="SM00448">
    <property type="entry name" value="REC"/>
    <property type="match status" value="1"/>
</dbReference>
<dbReference type="PANTHER" id="PTHR43228:SF1">
    <property type="entry name" value="TWO-COMPONENT RESPONSE REGULATOR ARR22"/>
    <property type="match status" value="1"/>
</dbReference>
<dbReference type="SUPFAM" id="SSF52172">
    <property type="entry name" value="CheY-like"/>
    <property type="match status" value="1"/>
</dbReference>
<reference evidence="3" key="1">
    <citation type="submission" date="2018-05" db="EMBL/GenBank/DDBJ databases">
        <authorList>
            <person name="Lanie J.A."/>
            <person name="Ng W.-L."/>
            <person name="Kazmierczak K.M."/>
            <person name="Andrzejewski T.M."/>
            <person name="Davidsen T.M."/>
            <person name="Wayne K.J."/>
            <person name="Tettelin H."/>
            <person name="Glass J.I."/>
            <person name="Rusch D."/>
            <person name="Podicherti R."/>
            <person name="Tsui H.-C.T."/>
            <person name="Winkler M.E."/>
        </authorList>
    </citation>
    <scope>NUCLEOTIDE SEQUENCE</scope>
</reference>
<dbReference type="GO" id="GO:0000160">
    <property type="term" value="P:phosphorelay signal transduction system"/>
    <property type="evidence" value="ECO:0007669"/>
    <property type="project" value="InterPro"/>
</dbReference>
<evidence type="ECO:0000313" key="3">
    <source>
        <dbReference type="EMBL" id="SVC15824.1"/>
    </source>
</evidence>
<keyword evidence="1" id="KW-0812">Transmembrane</keyword>